<comment type="caution">
    <text evidence="1">The sequence shown here is derived from an EMBL/GenBank/DDBJ whole genome shotgun (WGS) entry which is preliminary data.</text>
</comment>
<dbReference type="Proteomes" id="UP000648908">
    <property type="component" value="Unassembled WGS sequence"/>
</dbReference>
<proteinExistence type="predicted"/>
<evidence type="ECO:0000313" key="2">
    <source>
        <dbReference type="Proteomes" id="UP000648908"/>
    </source>
</evidence>
<evidence type="ECO:0000313" key="1">
    <source>
        <dbReference type="EMBL" id="MBL4915781.1"/>
    </source>
</evidence>
<accession>A0A8K0XYI7</accession>
<protein>
    <submittedName>
        <fullName evidence="1">Uncharacterized protein</fullName>
    </submittedName>
</protein>
<sequence length="258" mass="29474">MQINLEFERPDEDGKGSGPVTVGWFLTKDKGAILYDPPERLIFRQTNKSHAKSASRCPAVIQMESRYFVVKCPFDLQIGFGRDDKGRGHLINRNGTASPVRANKLNEVLTLVNEAEWRFADRPTIQLSLPYCFIADETVYLTQLGTFAHYRPDPLPGTIFGGRFPLNIWPRPLMWAFEWHDITKDIVLRRGEPLFYVQFEAFDPARPVQVVEAERTAELDAYLEKISGVVNYVNQTFGLFKAAEAARPERLLTPKRRG</sequence>
<dbReference type="EMBL" id="JAESVN010000001">
    <property type="protein sequence ID" value="MBL4915781.1"/>
    <property type="molecule type" value="Genomic_DNA"/>
</dbReference>
<organism evidence="1 2">
    <name type="scientific">Szabonella alba</name>
    <dbReference type="NCBI Taxonomy" id="2804194"/>
    <lineage>
        <taxon>Bacteria</taxon>
        <taxon>Pseudomonadati</taxon>
        <taxon>Pseudomonadota</taxon>
        <taxon>Alphaproteobacteria</taxon>
        <taxon>Rhodobacterales</taxon>
        <taxon>Paracoccaceae</taxon>
        <taxon>Szabonella</taxon>
    </lineage>
</organism>
<gene>
    <name evidence="1" type="ORF">JL811_00985</name>
</gene>
<keyword evidence="2" id="KW-1185">Reference proteome</keyword>
<dbReference type="AlphaFoldDB" id="A0A8K0XYI7"/>
<name>A0A8K0XYI7_9RHOB</name>
<dbReference type="RefSeq" id="WP_202686354.1">
    <property type="nucleotide sequence ID" value="NZ_JAESVN010000001.1"/>
</dbReference>
<reference evidence="1" key="1">
    <citation type="submission" date="2021-01" db="EMBL/GenBank/DDBJ databases">
        <title>Tabrizicola alba sp. nov. a motile alkaliphilic bacterium isolated from a soda lake.</title>
        <authorList>
            <person name="Szuroczki S."/>
            <person name="Abbaszade G."/>
            <person name="Schumann P."/>
            <person name="Toth E."/>
        </authorList>
    </citation>
    <scope>NUCLEOTIDE SEQUENCE</scope>
    <source>
        <strain evidence="1">DMG-N-6</strain>
    </source>
</reference>